<accession>A0A934W4X0</accession>
<evidence type="ECO:0000256" key="1">
    <source>
        <dbReference type="ARBA" id="ARBA00022679"/>
    </source>
</evidence>
<organism evidence="6 7">
    <name type="scientific">Lacisediminihabitans changchengi</name>
    <dbReference type="NCBI Taxonomy" id="2787634"/>
    <lineage>
        <taxon>Bacteria</taxon>
        <taxon>Bacillati</taxon>
        <taxon>Actinomycetota</taxon>
        <taxon>Actinomycetes</taxon>
        <taxon>Micrococcales</taxon>
        <taxon>Microbacteriaceae</taxon>
        <taxon>Lacisediminihabitans</taxon>
    </lineage>
</organism>
<keyword evidence="1" id="KW-0808">Transferase</keyword>
<dbReference type="AlphaFoldDB" id="A0A934W4X0"/>
<dbReference type="GO" id="GO:0000155">
    <property type="term" value="F:phosphorelay sensor kinase activity"/>
    <property type="evidence" value="ECO:0007669"/>
    <property type="project" value="InterPro"/>
</dbReference>
<dbReference type="InterPro" id="IPR050482">
    <property type="entry name" value="Sensor_HK_TwoCompSys"/>
</dbReference>
<comment type="caution">
    <text evidence="6">The sequence shown here is derived from an EMBL/GenBank/DDBJ whole genome shotgun (WGS) entry which is preliminary data.</text>
</comment>
<evidence type="ECO:0000313" key="7">
    <source>
        <dbReference type="Proteomes" id="UP000636458"/>
    </source>
</evidence>
<evidence type="ECO:0000256" key="2">
    <source>
        <dbReference type="ARBA" id="ARBA00022777"/>
    </source>
</evidence>
<evidence type="ECO:0000256" key="3">
    <source>
        <dbReference type="ARBA" id="ARBA00023012"/>
    </source>
</evidence>
<dbReference type="PANTHER" id="PTHR24421">
    <property type="entry name" value="NITRATE/NITRITE SENSOR PROTEIN NARX-RELATED"/>
    <property type="match status" value="1"/>
</dbReference>
<dbReference type="GO" id="GO:0016020">
    <property type="term" value="C:membrane"/>
    <property type="evidence" value="ECO:0007669"/>
    <property type="project" value="InterPro"/>
</dbReference>
<dbReference type="InterPro" id="IPR029016">
    <property type="entry name" value="GAF-like_dom_sf"/>
</dbReference>
<protein>
    <submittedName>
        <fullName evidence="6">GAF domain-containing protein</fullName>
    </submittedName>
</protein>
<keyword evidence="3" id="KW-0902">Two-component regulatory system</keyword>
<dbReference type="Pfam" id="PF07730">
    <property type="entry name" value="HisKA_3"/>
    <property type="match status" value="1"/>
</dbReference>
<dbReference type="EMBL" id="JAEPES010000003">
    <property type="protein sequence ID" value="MBK4347910.1"/>
    <property type="molecule type" value="Genomic_DNA"/>
</dbReference>
<keyword evidence="7" id="KW-1185">Reference proteome</keyword>
<dbReference type="InterPro" id="IPR011712">
    <property type="entry name" value="Sig_transdc_His_kin_sub3_dim/P"/>
</dbReference>
<dbReference type="SMART" id="SM00065">
    <property type="entry name" value="GAF"/>
    <property type="match status" value="2"/>
</dbReference>
<evidence type="ECO:0000313" key="5">
    <source>
        <dbReference type="EMBL" id="MBK4346967.1"/>
    </source>
</evidence>
<sequence>MFMPDSISFPDAPRSQLDVALTELVDHARDVMVTQGRLRALLRANQAVVELMELPEVLRRIVEVAVELVDARYGALGVIAPNGELEQFIHVGMPDAEVAAIGHLPVGHGLLGALTDDPHPIRLRHIADDSRSAGFPAHHPPMDSFLGVPIRIRGTVFGNLYLSDHASGDFSADDVQLVTSLAATAGFAIENARLYAETRSRQAWSAASAEVTASMLSADEEDPMVILVERLLTLADADLVVMTTLAAGGDEIQVRAASGLAAAELVGRRFPLNETIAGRAFDGGQPLLVNDGPNHQMTIAAQHGLGAVMALPLSANGTVQSVVVVTKKHGRASFENSDLEMAADFAGQASVALEVIKSRTARQQMLVLEDRGRIARDLHDHVIQQLFGTGLLLQSIAGALPPPASVQILESVNNIDRAIAQIRTAIFALSTPSSGGSITVRHRFIDLVTEMTTSLGRTPTLEFGGPVDLVITDSLADDVLAVAREALTNIARHAEAQSASIRLVADGAGLELSIDDDGHGLRDSTRRSGLANLEVRATSRGGTSTVESSSAGTQLRWRVPTAQPTGRT</sequence>
<feature type="domain" description="GAF" evidence="4">
    <location>
        <begin position="53"/>
        <end position="199"/>
    </location>
</feature>
<evidence type="ECO:0000259" key="4">
    <source>
        <dbReference type="SMART" id="SM00065"/>
    </source>
</evidence>
<dbReference type="InterPro" id="IPR036890">
    <property type="entry name" value="HATPase_C_sf"/>
</dbReference>
<dbReference type="Gene3D" id="3.30.450.40">
    <property type="match status" value="2"/>
</dbReference>
<dbReference type="InterPro" id="IPR003018">
    <property type="entry name" value="GAF"/>
</dbReference>
<dbReference type="Gene3D" id="1.20.5.1930">
    <property type="match status" value="1"/>
</dbReference>
<dbReference type="SUPFAM" id="SSF55781">
    <property type="entry name" value="GAF domain-like"/>
    <property type="match status" value="2"/>
</dbReference>
<gene>
    <name evidence="5" type="ORF">IV501_04915</name>
    <name evidence="6" type="ORF">IV501_09710</name>
</gene>
<dbReference type="CDD" id="cd16917">
    <property type="entry name" value="HATPase_UhpB-NarQ-NarX-like"/>
    <property type="match status" value="1"/>
</dbReference>
<dbReference type="GO" id="GO:0046983">
    <property type="term" value="F:protein dimerization activity"/>
    <property type="evidence" value="ECO:0007669"/>
    <property type="project" value="InterPro"/>
</dbReference>
<dbReference type="EMBL" id="JAEPES010000001">
    <property type="protein sequence ID" value="MBK4346967.1"/>
    <property type="molecule type" value="Genomic_DNA"/>
</dbReference>
<dbReference type="SUPFAM" id="SSF55874">
    <property type="entry name" value="ATPase domain of HSP90 chaperone/DNA topoisomerase II/histidine kinase"/>
    <property type="match status" value="1"/>
</dbReference>
<evidence type="ECO:0000313" key="6">
    <source>
        <dbReference type="EMBL" id="MBK4347910.1"/>
    </source>
</evidence>
<proteinExistence type="predicted"/>
<dbReference type="Gene3D" id="3.30.565.10">
    <property type="entry name" value="Histidine kinase-like ATPase, C-terminal domain"/>
    <property type="match status" value="1"/>
</dbReference>
<keyword evidence="2" id="KW-0418">Kinase</keyword>
<dbReference type="Pfam" id="PF13185">
    <property type="entry name" value="GAF_2"/>
    <property type="match status" value="2"/>
</dbReference>
<dbReference type="PANTHER" id="PTHR24421:SF56">
    <property type="entry name" value="OXYGEN SENSOR HISTIDINE KINASE RESPONSE REGULATOR DOST"/>
    <property type="match status" value="1"/>
</dbReference>
<dbReference type="Proteomes" id="UP000636458">
    <property type="component" value="Unassembled WGS sequence"/>
</dbReference>
<reference evidence="6" key="1">
    <citation type="submission" date="2021-01" db="EMBL/GenBank/DDBJ databases">
        <title>Lacisediminihabitans sp. nov. strain G11-30, isolated from Antarctic Soil.</title>
        <authorList>
            <person name="Li J."/>
        </authorList>
    </citation>
    <scope>NUCLEOTIDE SEQUENCE</scope>
    <source>
        <strain evidence="6">G11-30</strain>
    </source>
</reference>
<feature type="domain" description="GAF" evidence="4">
    <location>
        <begin position="219"/>
        <end position="363"/>
    </location>
</feature>
<name>A0A934W4X0_9MICO</name>